<dbReference type="GO" id="GO:0006260">
    <property type="term" value="P:DNA replication"/>
    <property type="evidence" value="ECO:0007669"/>
    <property type="project" value="TreeGrafter"/>
</dbReference>
<dbReference type="GO" id="GO:0005657">
    <property type="term" value="C:replication fork"/>
    <property type="evidence" value="ECO:0007669"/>
    <property type="project" value="TreeGrafter"/>
</dbReference>
<comment type="caution">
    <text evidence="1">The sequence shown here is derived from an EMBL/GenBank/DDBJ whole genome shotgun (WGS) entry which is preliminary data.</text>
</comment>
<dbReference type="Proteomes" id="UP000499080">
    <property type="component" value="Unassembled WGS sequence"/>
</dbReference>
<dbReference type="PANTHER" id="PTHR23274">
    <property type="entry name" value="DNA HELICASE-RELATED"/>
    <property type="match status" value="1"/>
</dbReference>
<dbReference type="EMBL" id="BGPR01000052">
    <property type="protein sequence ID" value="GBL87250.1"/>
    <property type="molecule type" value="Genomic_DNA"/>
</dbReference>
<name>A0A4Y2B4X4_ARAVE</name>
<reference evidence="1 2" key="1">
    <citation type="journal article" date="2019" name="Sci. Rep.">
        <title>Orb-weaving spider Araneus ventricosus genome elucidates the spidroin gene catalogue.</title>
        <authorList>
            <person name="Kono N."/>
            <person name="Nakamura H."/>
            <person name="Ohtoshi R."/>
            <person name="Moran D.A.P."/>
            <person name="Shinohara A."/>
            <person name="Yoshida Y."/>
            <person name="Fujiwara M."/>
            <person name="Mori M."/>
            <person name="Tomita M."/>
            <person name="Arakawa K."/>
        </authorList>
    </citation>
    <scope>NUCLEOTIDE SEQUENCE [LARGE SCALE GENOMIC DNA]</scope>
</reference>
<dbReference type="SUPFAM" id="SSF52540">
    <property type="entry name" value="P-loop containing nucleoside triphosphate hydrolases"/>
    <property type="match status" value="1"/>
</dbReference>
<organism evidence="1 2">
    <name type="scientific">Araneus ventricosus</name>
    <name type="common">Orbweaver spider</name>
    <name type="synonym">Epeira ventricosa</name>
    <dbReference type="NCBI Taxonomy" id="182803"/>
    <lineage>
        <taxon>Eukaryota</taxon>
        <taxon>Metazoa</taxon>
        <taxon>Ecdysozoa</taxon>
        <taxon>Arthropoda</taxon>
        <taxon>Chelicerata</taxon>
        <taxon>Arachnida</taxon>
        <taxon>Araneae</taxon>
        <taxon>Araneomorphae</taxon>
        <taxon>Entelegynae</taxon>
        <taxon>Araneoidea</taxon>
        <taxon>Araneidae</taxon>
        <taxon>Araneus</taxon>
    </lineage>
</organism>
<dbReference type="InterPro" id="IPR027417">
    <property type="entry name" value="P-loop_NTPase"/>
</dbReference>
<proteinExistence type="predicted"/>
<keyword evidence="2" id="KW-1185">Reference proteome</keyword>
<sequence length="209" mass="23374">MLLCRFSHVEGCSQNALCCIMQRSAVCASTWAICCGGKIKPFQVRWKWAAFCEKQDLFPFPAAWMSRNFWQDVKYGPPVSSSSQSDCRSSIIFILKIDFKKEIGSLTDGVGQGESVFIPRIPLIPSDYPFQFKRLQFPVKVCCAMTINKAQGQSLKMADVHLRTDFFSLGQLYVACSRVRSSDSLVLLQPQGKTANVVYKEAFNLSGAV</sequence>
<protein>
    <recommendedName>
        <fullName evidence="3">ATP-dependent DNA helicase PIF1</fullName>
    </recommendedName>
</protein>
<accession>A0A4Y2B4X4</accession>
<dbReference type="AlphaFoldDB" id="A0A4Y2B4X4"/>
<evidence type="ECO:0008006" key="3">
    <source>
        <dbReference type="Google" id="ProtNLM"/>
    </source>
</evidence>
<evidence type="ECO:0000313" key="2">
    <source>
        <dbReference type="Proteomes" id="UP000499080"/>
    </source>
</evidence>
<evidence type="ECO:0000313" key="1">
    <source>
        <dbReference type="EMBL" id="GBL87250.1"/>
    </source>
</evidence>
<gene>
    <name evidence="1" type="ORF">AVEN_270522_1</name>
</gene>
<dbReference type="PANTHER" id="PTHR23274:SF48">
    <property type="entry name" value="ATP-DEPENDENT DNA HELICASE"/>
    <property type="match status" value="1"/>
</dbReference>